<protein>
    <recommendedName>
        <fullName evidence="4 13">NADH-ubiquinone oxidoreductase chain 3</fullName>
        <ecNumber evidence="3 13">7.1.1.2</ecNumber>
    </recommendedName>
</protein>
<dbReference type="InterPro" id="IPR000440">
    <property type="entry name" value="NADH_UbQ/plastoQ_OxRdtase_su3"/>
</dbReference>
<geneLocation type="mitochondrion" evidence="14"/>
<keyword evidence="13" id="KW-0249">Electron transport</keyword>
<evidence type="ECO:0000256" key="3">
    <source>
        <dbReference type="ARBA" id="ARBA00012944"/>
    </source>
</evidence>
<evidence type="ECO:0000256" key="13">
    <source>
        <dbReference type="RuleBase" id="RU003640"/>
    </source>
</evidence>
<accession>A0A343AWN1</accession>
<evidence type="ECO:0000256" key="8">
    <source>
        <dbReference type="ARBA" id="ARBA00022989"/>
    </source>
</evidence>
<dbReference type="AlphaFoldDB" id="A0A343AWN1"/>
<feature type="transmembrane region" description="Helical" evidence="13">
    <location>
        <begin position="87"/>
        <end position="106"/>
    </location>
</feature>
<evidence type="ECO:0000256" key="10">
    <source>
        <dbReference type="ARBA" id="ARBA00023075"/>
    </source>
</evidence>
<dbReference type="GO" id="GO:0031966">
    <property type="term" value="C:mitochondrial membrane"/>
    <property type="evidence" value="ECO:0007669"/>
    <property type="project" value="UniProtKB-SubCell"/>
</dbReference>
<keyword evidence="5 13" id="KW-0813">Transport</keyword>
<evidence type="ECO:0000256" key="5">
    <source>
        <dbReference type="ARBA" id="ARBA00022448"/>
    </source>
</evidence>
<evidence type="ECO:0000313" key="14">
    <source>
        <dbReference type="EMBL" id="APT41587.1"/>
    </source>
</evidence>
<dbReference type="GO" id="GO:0030964">
    <property type="term" value="C:NADH dehydrogenase complex"/>
    <property type="evidence" value="ECO:0007669"/>
    <property type="project" value="TreeGrafter"/>
</dbReference>
<evidence type="ECO:0000256" key="11">
    <source>
        <dbReference type="ARBA" id="ARBA00023136"/>
    </source>
</evidence>
<keyword evidence="13 14" id="KW-0496">Mitochondrion</keyword>
<keyword evidence="13" id="KW-0679">Respiratory chain</keyword>
<keyword evidence="11 13" id="KW-0472">Membrane</keyword>
<proteinExistence type="inferred from homology"/>
<keyword evidence="7 13" id="KW-1278">Translocase</keyword>
<dbReference type="EMBL" id="KX356042">
    <property type="protein sequence ID" value="APT41587.1"/>
    <property type="molecule type" value="Genomic_DNA"/>
</dbReference>
<dbReference type="InterPro" id="IPR038430">
    <property type="entry name" value="NDAH_ubi_oxred_su3_sf"/>
</dbReference>
<sequence>MIMTLLMIALIIFFISNIVMLLALTLSKKMMMDREKSSPFECGFDPKTTSRLPFSLQFYLIAIIFLIFDIEIALLLPMILSFNVSNLTLWLMNSTLFLIILILGLFHEWAQGALNWSE</sequence>
<evidence type="ECO:0000256" key="2">
    <source>
        <dbReference type="ARBA" id="ARBA00008472"/>
    </source>
</evidence>
<evidence type="ECO:0000256" key="1">
    <source>
        <dbReference type="ARBA" id="ARBA00004141"/>
    </source>
</evidence>
<comment type="catalytic activity">
    <reaction evidence="12 13">
        <text>a ubiquinone + NADH + 5 H(+)(in) = a ubiquinol + NAD(+) + 4 H(+)(out)</text>
        <dbReference type="Rhea" id="RHEA:29091"/>
        <dbReference type="Rhea" id="RHEA-COMP:9565"/>
        <dbReference type="Rhea" id="RHEA-COMP:9566"/>
        <dbReference type="ChEBI" id="CHEBI:15378"/>
        <dbReference type="ChEBI" id="CHEBI:16389"/>
        <dbReference type="ChEBI" id="CHEBI:17976"/>
        <dbReference type="ChEBI" id="CHEBI:57540"/>
        <dbReference type="ChEBI" id="CHEBI:57945"/>
        <dbReference type="EC" id="7.1.1.2"/>
    </reaction>
</comment>
<comment type="subcellular location">
    <subcellularLocation>
        <location evidence="1">Membrane</location>
        <topology evidence="1">Multi-pass membrane protein</topology>
    </subcellularLocation>
    <subcellularLocation>
        <location evidence="13">Mitochondrion membrane</location>
        <topology evidence="13">Multi-pass membrane protein</topology>
    </subcellularLocation>
</comment>
<keyword evidence="9 13" id="KW-0520">NAD</keyword>
<organism evidence="14">
    <name type="scientific">Psathyromyia aragaoi</name>
    <dbReference type="NCBI Taxonomy" id="1629516"/>
    <lineage>
        <taxon>Eukaryota</taxon>
        <taxon>Metazoa</taxon>
        <taxon>Ecdysozoa</taxon>
        <taxon>Arthropoda</taxon>
        <taxon>Hexapoda</taxon>
        <taxon>Insecta</taxon>
        <taxon>Pterygota</taxon>
        <taxon>Neoptera</taxon>
        <taxon>Endopterygota</taxon>
        <taxon>Diptera</taxon>
        <taxon>Nematocera</taxon>
        <taxon>Psychodoidea</taxon>
        <taxon>Psychodidae</taxon>
        <taxon>Psathyromyia</taxon>
        <taxon>aragaoi group</taxon>
    </lineage>
</organism>
<gene>
    <name evidence="14" type="primary">ND3</name>
</gene>
<name>A0A343AWN1_9DIPT</name>
<dbReference type="Pfam" id="PF00507">
    <property type="entry name" value="Oxidored_q4"/>
    <property type="match status" value="1"/>
</dbReference>
<evidence type="ECO:0000256" key="12">
    <source>
        <dbReference type="ARBA" id="ARBA00049551"/>
    </source>
</evidence>
<dbReference type="GO" id="GO:0008137">
    <property type="term" value="F:NADH dehydrogenase (ubiquinone) activity"/>
    <property type="evidence" value="ECO:0007669"/>
    <property type="project" value="UniProtKB-UniRule"/>
</dbReference>
<keyword evidence="8 13" id="KW-1133">Transmembrane helix</keyword>
<dbReference type="PANTHER" id="PTHR11058">
    <property type="entry name" value="NADH-UBIQUINONE OXIDOREDUCTASE CHAIN 3"/>
    <property type="match status" value="1"/>
</dbReference>
<reference evidence="14" key="1">
    <citation type="submission" date="2016-06" db="EMBL/GenBank/DDBJ databases">
        <title>Phylogenomics of neotropical sand flies (Diptera, Psychodidae): an assessment of the genome skimming approach.</title>
        <authorList>
            <person name="Kocher A."/>
            <person name="Verschuren P."/>
            <person name="Gantier J.-C."/>
            <person name="Jeziorski C."/>
            <person name="Girod R."/>
            <person name="Murienne J."/>
        </authorList>
    </citation>
    <scope>NUCLEOTIDE SEQUENCE</scope>
</reference>
<keyword evidence="10 13" id="KW-0830">Ubiquinone</keyword>
<evidence type="ECO:0000256" key="4">
    <source>
        <dbReference type="ARBA" id="ARBA00021007"/>
    </source>
</evidence>
<comment type="function">
    <text evidence="13">Core subunit of the mitochondrial membrane respiratory chain NADH dehydrogenase (Complex I) which catalyzes electron transfer from NADH through the respiratory chain, using ubiquinone as an electron acceptor. Essential for the catalytic activity of complex I.</text>
</comment>
<comment type="similarity">
    <text evidence="2 13">Belongs to the complex I subunit 3 family.</text>
</comment>
<feature type="transmembrane region" description="Helical" evidence="13">
    <location>
        <begin position="58"/>
        <end position="81"/>
    </location>
</feature>
<keyword evidence="6 13" id="KW-0812">Transmembrane</keyword>
<dbReference type="Gene3D" id="1.20.58.1610">
    <property type="entry name" value="NADH:ubiquinone/plastoquinone oxidoreductase, chain 3"/>
    <property type="match status" value="1"/>
</dbReference>
<dbReference type="PANTHER" id="PTHR11058:SF9">
    <property type="entry name" value="NADH-UBIQUINONE OXIDOREDUCTASE CHAIN 3"/>
    <property type="match status" value="1"/>
</dbReference>
<evidence type="ECO:0000256" key="9">
    <source>
        <dbReference type="ARBA" id="ARBA00023027"/>
    </source>
</evidence>
<evidence type="ECO:0000256" key="7">
    <source>
        <dbReference type="ARBA" id="ARBA00022967"/>
    </source>
</evidence>
<feature type="transmembrane region" description="Helical" evidence="13">
    <location>
        <begin position="6"/>
        <end position="26"/>
    </location>
</feature>
<evidence type="ECO:0000256" key="6">
    <source>
        <dbReference type="ARBA" id="ARBA00022692"/>
    </source>
</evidence>
<dbReference type="EC" id="7.1.1.2" evidence="3 13"/>
<dbReference type="FunFam" id="1.20.58.1610:FF:000004">
    <property type="entry name" value="NADH-quinone oxidoreductase subunit A"/>
    <property type="match status" value="1"/>
</dbReference>